<evidence type="ECO:0000256" key="2">
    <source>
        <dbReference type="ARBA" id="ARBA00022481"/>
    </source>
</evidence>
<keyword evidence="5" id="KW-0472">Membrane</keyword>
<dbReference type="PANTHER" id="PTHR30093:SF44">
    <property type="entry name" value="TYPE II SECRETION SYSTEM CORE PROTEIN G"/>
    <property type="match status" value="1"/>
</dbReference>
<dbReference type="Proteomes" id="UP000178510">
    <property type="component" value="Unassembled WGS sequence"/>
</dbReference>
<dbReference type="GO" id="GO:0016020">
    <property type="term" value="C:membrane"/>
    <property type="evidence" value="ECO:0007669"/>
    <property type="project" value="UniProtKB-SubCell"/>
</dbReference>
<dbReference type="InterPro" id="IPR002416">
    <property type="entry name" value="T2SS_protein-GspH"/>
</dbReference>
<gene>
    <name evidence="6" type="ORF">A3J58_00850</name>
</gene>
<evidence type="ECO:0008006" key="8">
    <source>
        <dbReference type="Google" id="ProtNLM"/>
    </source>
</evidence>
<dbReference type="GO" id="GO:0015628">
    <property type="term" value="P:protein secretion by the type II secretion system"/>
    <property type="evidence" value="ECO:0007669"/>
    <property type="project" value="InterPro"/>
</dbReference>
<reference evidence="6 7" key="1">
    <citation type="journal article" date="2016" name="Nat. Commun.">
        <title>Thousands of microbial genomes shed light on interconnected biogeochemical processes in an aquifer system.</title>
        <authorList>
            <person name="Anantharaman K."/>
            <person name="Brown C.T."/>
            <person name="Hug L.A."/>
            <person name="Sharon I."/>
            <person name="Castelle C.J."/>
            <person name="Probst A.J."/>
            <person name="Thomas B.C."/>
            <person name="Singh A."/>
            <person name="Wilkins M.J."/>
            <person name="Karaoz U."/>
            <person name="Brodie E.L."/>
            <person name="Williams K.H."/>
            <person name="Hubbard S.S."/>
            <person name="Banfield J.F."/>
        </authorList>
    </citation>
    <scope>NUCLEOTIDE SEQUENCE [LARGE SCALE GENOMIC DNA]</scope>
</reference>
<dbReference type="PANTHER" id="PTHR30093">
    <property type="entry name" value="GENERAL SECRETION PATHWAY PROTEIN G"/>
    <property type="match status" value="1"/>
</dbReference>
<dbReference type="Gene3D" id="3.30.700.10">
    <property type="entry name" value="Glycoprotein, Type 4 Pilin"/>
    <property type="match status" value="1"/>
</dbReference>
<dbReference type="STRING" id="1802274.A3J58_00850"/>
<evidence type="ECO:0000256" key="5">
    <source>
        <dbReference type="ARBA" id="ARBA00023136"/>
    </source>
</evidence>
<dbReference type="InterPro" id="IPR012902">
    <property type="entry name" value="N_methyl_site"/>
</dbReference>
<dbReference type="NCBIfam" id="TIGR02532">
    <property type="entry name" value="IV_pilin_GFxxxE"/>
    <property type="match status" value="1"/>
</dbReference>
<dbReference type="Pfam" id="PF07963">
    <property type="entry name" value="N_methyl"/>
    <property type="match status" value="1"/>
</dbReference>
<proteinExistence type="predicted"/>
<keyword evidence="3" id="KW-0812">Transmembrane</keyword>
<name>A0A1G2KYX0_9BACT</name>
<evidence type="ECO:0000256" key="1">
    <source>
        <dbReference type="ARBA" id="ARBA00004167"/>
    </source>
</evidence>
<dbReference type="EMBL" id="MHQM01000022">
    <property type="protein sequence ID" value="OHA03619.1"/>
    <property type="molecule type" value="Genomic_DNA"/>
</dbReference>
<dbReference type="SUPFAM" id="SSF54523">
    <property type="entry name" value="Pili subunits"/>
    <property type="match status" value="1"/>
</dbReference>
<keyword evidence="4" id="KW-1133">Transmembrane helix</keyword>
<dbReference type="PROSITE" id="PS00409">
    <property type="entry name" value="PROKAR_NTER_METHYL"/>
    <property type="match status" value="1"/>
</dbReference>
<dbReference type="AlphaFoldDB" id="A0A1G2KYX0"/>
<protein>
    <recommendedName>
        <fullName evidence="8">Type II secretion system protein GspG C-terminal domain-containing protein</fullName>
    </recommendedName>
</protein>
<dbReference type="InterPro" id="IPR045584">
    <property type="entry name" value="Pilin-like"/>
</dbReference>
<keyword evidence="2" id="KW-0488">Methylation</keyword>
<accession>A0A1G2KYX0</accession>
<evidence type="ECO:0000313" key="7">
    <source>
        <dbReference type="Proteomes" id="UP000178510"/>
    </source>
</evidence>
<comment type="caution">
    <text evidence="6">The sequence shown here is derived from an EMBL/GenBank/DDBJ whole genome shotgun (WGS) entry which is preliminary data.</text>
</comment>
<evidence type="ECO:0000256" key="3">
    <source>
        <dbReference type="ARBA" id="ARBA00022692"/>
    </source>
</evidence>
<evidence type="ECO:0000256" key="4">
    <source>
        <dbReference type="ARBA" id="ARBA00022989"/>
    </source>
</evidence>
<dbReference type="GO" id="GO:0015627">
    <property type="term" value="C:type II protein secretion system complex"/>
    <property type="evidence" value="ECO:0007669"/>
    <property type="project" value="InterPro"/>
</dbReference>
<dbReference type="PRINTS" id="PR00885">
    <property type="entry name" value="BCTERIALGSPH"/>
</dbReference>
<sequence>MTLMKLRAAMRSPRGFTLIELLVVISIISLLATVVLASLNSARIKARDARRIADFQAVQRALAFYFDKYGRYPNETAVGASPWTANFDSMAQQLRTEGFLSVLPKNPSGIGYRYYNYRGTIGGLLVTDLEAISATIVPPFGSCRPFPTANWCSSTVASRYYCICNPY</sequence>
<evidence type="ECO:0000313" key="6">
    <source>
        <dbReference type="EMBL" id="OHA03619.1"/>
    </source>
</evidence>
<comment type="subcellular location">
    <subcellularLocation>
        <location evidence="1">Membrane</location>
        <topology evidence="1">Single-pass membrane protein</topology>
    </subcellularLocation>
</comment>
<organism evidence="6 7">
    <name type="scientific">Candidatus Sungbacteria bacterium RIFCSPHIGHO2_02_FULL_52_23</name>
    <dbReference type="NCBI Taxonomy" id="1802274"/>
    <lineage>
        <taxon>Bacteria</taxon>
        <taxon>Candidatus Sungiibacteriota</taxon>
    </lineage>
</organism>